<evidence type="ECO:0000256" key="2">
    <source>
        <dbReference type="ARBA" id="ARBA00005349"/>
    </source>
</evidence>
<dbReference type="InterPro" id="IPR036188">
    <property type="entry name" value="FAD/NAD-bd_sf"/>
</dbReference>
<keyword evidence="9" id="KW-1185">Reference proteome</keyword>
<dbReference type="EMBL" id="CP098611">
    <property type="protein sequence ID" value="USR90720.1"/>
    <property type="molecule type" value="Genomic_DNA"/>
</dbReference>
<dbReference type="PANTHER" id="PTHR43876:SF7">
    <property type="entry name" value="UBIQUINONE BIOSYNTHESIS MONOOXYGENASE COQ6, MITOCHONDRIAL"/>
    <property type="match status" value="1"/>
</dbReference>
<evidence type="ECO:0000256" key="1">
    <source>
        <dbReference type="ARBA" id="ARBA00001974"/>
    </source>
</evidence>
<comment type="similarity">
    <text evidence="2">Belongs to the UbiH/COQ6 family.</text>
</comment>
<organism evidence="8 9">
    <name type="scientific">Phormidium yuhuli AB48</name>
    <dbReference type="NCBI Taxonomy" id="2940671"/>
    <lineage>
        <taxon>Bacteria</taxon>
        <taxon>Bacillati</taxon>
        <taxon>Cyanobacteriota</taxon>
        <taxon>Cyanophyceae</taxon>
        <taxon>Oscillatoriophycideae</taxon>
        <taxon>Oscillatoriales</taxon>
        <taxon>Oscillatoriaceae</taxon>
        <taxon>Phormidium</taxon>
        <taxon>Phormidium yuhuli</taxon>
    </lineage>
</organism>
<dbReference type="PRINTS" id="PR00420">
    <property type="entry name" value="RNGMNOXGNASE"/>
</dbReference>
<keyword evidence="6" id="KW-0503">Monooxygenase</keyword>
<dbReference type="SUPFAM" id="SSF51905">
    <property type="entry name" value="FAD/NAD(P)-binding domain"/>
    <property type="match status" value="1"/>
</dbReference>
<accession>A0ABY5AND6</accession>
<keyword evidence="5" id="KW-0560">Oxidoreductase</keyword>
<feature type="domain" description="FAD-binding" evidence="7">
    <location>
        <begin position="19"/>
        <end position="332"/>
    </location>
</feature>
<dbReference type="InterPro" id="IPR002938">
    <property type="entry name" value="FAD-bd"/>
</dbReference>
<name>A0ABY5AND6_9CYAN</name>
<evidence type="ECO:0000256" key="4">
    <source>
        <dbReference type="ARBA" id="ARBA00022827"/>
    </source>
</evidence>
<sequence length="414" mass="45963">MSSLPQSVSANPAATPGHYDVAIVGGGVVGSALACALRDSGLQVVLLDAQSREAALSRQQVYAVTLLTGRILEGIGVWDRILPRINTFRQIRLSDGDRPADVRFLPQDLNLDRLGYVAEHTPLLQGLREFLDKSDTVCCIESAQVEEIDYGRDEATVTYHHQGQTRQLQAQLVVAADGGRSPVREAAGISTRGWKYWQSCVTFKVKPEKSHEDIAYEKFQASGPFAILPLPGNRCNVVWTAPHGEAQALMALDEVAFRERLQERFGSEMGRVELASSRYLFPVQLMQSDRYVKPRLALIGDAAHRCHPVGGQGMNLGIRDVAALAEVLQSAQQRGQDIGALMVLKRYERWRKLENLTILGFTDVLDRLFSNDWWPLVLLRQVGLWGLRRLPPVKGIALRLMTGLLGRQPQLARD</sequence>
<evidence type="ECO:0000256" key="6">
    <source>
        <dbReference type="ARBA" id="ARBA00023033"/>
    </source>
</evidence>
<dbReference type="RefSeq" id="WP_252662744.1">
    <property type="nucleotide sequence ID" value="NZ_CP098611.1"/>
</dbReference>
<dbReference type="Gene3D" id="3.50.50.60">
    <property type="entry name" value="FAD/NAD(P)-binding domain"/>
    <property type="match status" value="2"/>
</dbReference>
<dbReference type="Pfam" id="PF01494">
    <property type="entry name" value="FAD_binding_3"/>
    <property type="match status" value="1"/>
</dbReference>
<dbReference type="NCBIfam" id="TIGR01988">
    <property type="entry name" value="Ubi-OHases"/>
    <property type="match status" value="1"/>
</dbReference>
<evidence type="ECO:0000259" key="7">
    <source>
        <dbReference type="Pfam" id="PF01494"/>
    </source>
</evidence>
<dbReference type="PANTHER" id="PTHR43876">
    <property type="entry name" value="UBIQUINONE BIOSYNTHESIS MONOOXYGENASE COQ6, MITOCHONDRIAL"/>
    <property type="match status" value="1"/>
</dbReference>
<protein>
    <submittedName>
        <fullName evidence="8">FAD-dependent hydroxylase</fullName>
    </submittedName>
</protein>
<proteinExistence type="inferred from homology"/>
<reference evidence="8" key="1">
    <citation type="submission" date="2022-06" db="EMBL/GenBank/DDBJ databases">
        <title>Genome sequence of Phormidium yuhuli AB48 isolated from an industrial photobioreactor environment.</title>
        <authorList>
            <person name="Qiu Y."/>
            <person name="Noonan A.J.C."/>
            <person name="Dofher K."/>
            <person name="Koch M."/>
            <person name="Kieft B."/>
            <person name="Lin X."/>
            <person name="Ziels R.M."/>
            <person name="Hallam S.J."/>
        </authorList>
    </citation>
    <scope>NUCLEOTIDE SEQUENCE</scope>
    <source>
        <strain evidence="8">AB48</strain>
    </source>
</reference>
<evidence type="ECO:0000256" key="3">
    <source>
        <dbReference type="ARBA" id="ARBA00022630"/>
    </source>
</evidence>
<gene>
    <name evidence="8" type="ORF">NEA10_18150</name>
</gene>
<dbReference type="NCBIfam" id="NF005612">
    <property type="entry name" value="PRK07364.1"/>
    <property type="match status" value="1"/>
</dbReference>
<dbReference type="InterPro" id="IPR010971">
    <property type="entry name" value="UbiH/COQ6"/>
</dbReference>
<evidence type="ECO:0000256" key="5">
    <source>
        <dbReference type="ARBA" id="ARBA00023002"/>
    </source>
</evidence>
<dbReference type="Proteomes" id="UP001056708">
    <property type="component" value="Chromosome"/>
</dbReference>
<keyword evidence="3" id="KW-0285">Flavoprotein</keyword>
<keyword evidence="4" id="KW-0274">FAD</keyword>
<dbReference type="InterPro" id="IPR018168">
    <property type="entry name" value="Ubi_Hdrlase_CS"/>
</dbReference>
<comment type="cofactor">
    <cofactor evidence="1">
        <name>FAD</name>
        <dbReference type="ChEBI" id="CHEBI:57692"/>
    </cofactor>
</comment>
<evidence type="ECO:0000313" key="8">
    <source>
        <dbReference type="EMBL" id="USR90720.1"/>
    </source>
</evidence>
<dbReference type="PROSITE" id="PS01304">
    <property type="entry name" value="UBIH"/>
    <property type="match status" value="1"/>
</dbReference>
<evidence type="ECO:0000313" key="9">
    <source>
        <dbReference type="Proteomes" id="UP001056708"/>
    </source>
</evidence>
<dbReference type="InterPro" id="IPR051205">
    <property type="entry name" value="UbiH/COQ6_monooxygenase"/>
</dbReference>